<evidence type="ECO:0000313" key="5">
    <source>
        <dbReference type="Proteomes" id="UP000005426"/>
    </source>
</evidence>
<feature type="region of interest" description="Disordered" evidence="2">
    <location>
        <begin position="1"/>
        <end position="139"/>
    </location>
</feature>
<dbReference type="Gene3D" id="3.30.160.60">
    <property type="entry name" value="Classic Zinc Finger"/>
    <property type="match status" value="1"/>
</dbReference>
<dbReference type="SMART" id="SM00355">
    <property type="entry name" value="ZnF_C2H2"/>
    <property type="match status" value="2"/>
</dbReference>
<dbReference type="eggNOG" id="ENOG502S4ZA">
    <property type="taxonomic scope" value="Eukaryota"/>
</dbReference>
<feature type="compositionally biased region" description="Low complexity" evidence="2">
    <location>
        <begin position="25"/>
        <end position="35"/>
    </location>
</feature>
<feature type="compositionally biased region" description="Low complexity" evidence="2">
    <location>
        <begin position="57"/>
        <end position="88"/>
    </location>
</feature>
<keyword evidence="1" id="KW-0479">Metal-binding</keyword>
<evidence type="ECO:0000256" key="2">
    <source>
        <dbReference type="SAM" id="MobiDB-lite"/>
    </source>
</evidence>
<proteinExistence type="predicted"/>
<sequence length="301" mass="33164">MGQQSTPRPMPTPAHLQRLPTKPFSPAATSSKPASKPTPVPLPKQLNKPSIPPSIPAPTVNATAITTTSTSTPPLSASSPTPASQPSAGRGRPKGWKPGMSYSSLRGPNSVARPVRQAKPKTLALGPAKRRGRPPKAPSPLPWQVYRSLEKSFAAFLCEWGSCKAELHNLNTLRRHISVVHCRKRPFVCHWGKCGKEATAVAFSDERLLRIHIEEAHLIPFSWHVGDGPQNDSSRRQFPEEGEIPDYLKDEHGNQVTPSVRDQQVEDFVTWKSNRQKLKDLLVRMNENLPSEESDSLADDT</sequence>
<dbReference type="GO" id="GO:0008270">
    <property type="term" value="F:zinc ion binding"/>
    <property type="evidence" value="ECO:0007669"/>
    <property type="project" value="UniProtKB-KW"/>
</dbReference>
<protein>
    <recommendedName>
        <fullName evidence="3">C2H2-type domain-containing protein</fullName>
    </recommendedName>
</protein>
<dbReference type="STRING" id="452589.G9NUB6"/>
<accession>G9NUB6</accession>
<dbReference type="AlphaFoldDB" id="G9NUB6"/>
<keyword evidence="1" id="KW-0863">Zinc-finger</keyword>
<name>G9NUB6_HYPAI</name>
<dbReference type="HOGENOM" id="CLU_064527_0_0_1"/>
<comment type="caution">
    <text evidence="4">The sequence shown here is derived from an EMBL/GenBank/DDBJ whole genome shotgun (WGS) entry which is preliminary data.</text>
</comment>
<dbReference type="PROSITE" id="PS50157">
    <property type="entry name" value="ZINC_FINGER_C2H2_2"/>
    <property type="match status" value="1"/>
</dbReference>
<dbReference type="GeneID" id="25777856"/>
<reference evidence="4 5" key="1">
    <citation type="journal article" date="2011" name="Genome Biol.">
        <title>Comparative genome sequence analysis underscores mycoparasitism as the ancestral life style of Trichoderma.</title>
        <authorList>
            <person name="Kubicek C.P."/>
            <person name="Herrera-Estrella A."/>
            <person name="Seidl-Seiboth V."/>
            <person name="Martinez D.A."/>
            <person name="Druzhinina I.S."/>
            <person name="Thon M."/>
            <person name="Zeilinger S."/>
            <person name="Casas-Flores S."/>
            <person name="Horwitz B.A."/>
            <person name="Mukherjee P.K."/>
            <person name="Mukherjee M."/>
            <person name="Kredics L."/>
            <person name="Alcaraz L.D."/>
            <person name="Aerts A."/>
            <person name="Antal Z."/>
            <person name="Atanasova L."/>
            <person name="Cervantes-Badillo M.G."/>
            <person name="Challacombe J."/>
            <person name="Chertkov O."/>
            <person name="McCluskey K."/>
            <person name="Coulpier F."/>
            <person name="Deshpande N."/>
            <person name="von Doehren H."/>
            <person name="Ebbole D.J."/>
            <person name="Esquivel-Naranjo E.U."/>
            <person name="Fekete E."/>
            <person name="Flipphi M."/>
            <person name="Glaser F."/>
            <person name="Gomez-Rodriguez E.Y."/>
            <person name="Gruber S."/>
            <person name="Han C."/>
            <person name="Henrissat B."/>
            <person name="Hermosa R."/>
            <person name="Hernandez-Onate M."/>
            <person name="Karaffa L."/>
            <person name="Kosti I."/>
            <person name="Le Crom S."/>
            <person name="Lindquist E."/>
            <person name="Lucas S."/>
            <person name="Luebeck M."/>
            <person name="Luebeck P.S."/>
            <person name="Margeot A."/>
            <person name="Metz B."/>
            <person name="Misra M."/>
            <person name="Nevalainen H."/>
            <person name="Omann M."/>
            <person name="Packer N."/>
            <person name="Perrone G."/>
            <person name="Uresti-Rivera E.E."/>
            <person name="Salamov A."/>
            <person name="Schmoll M."/>
            <person name="Seiboth B."/>
            <person name="Shapiro H."/>
            <person name="Sukno S."/>
            <person name="Tamayo-Ramos J.A."/>
            <person name="Tisch D."/>
            <person name="Wiest A."/>
            <person name="Wilkinson H.H."/>
            <person name="Zhang M."/>
            <person name="Coutinho P.M."/>
            <person name="Kenerley C.M."/>
            <person name="Monte E."/>
            <person name="Baker S.E."/>
            <person name="Grigoriev I.V."/>
        </authorList>
    </citation>
    <scope>NUCLEOTIDE SEQUENCE [LARGE SCALE GENOMIC DNA]</scope>
    <source>
        <strain evidence="5">ATCC 20476 / IMI 206040</strain>
    </source>
</reference>
<dbReference type="OMA" id="FATWREN"/>
<dbReference type="OrthoDB" id="5424797at2759"/>
<keyword evidence="5" id="KW-1185">Reference proteome</keyword>
<evidence type="ECO:0000256" key="1">
    <source>
        <dbReference type="PROSITE-ProRule" id="PRU00042"/>
    </source>
</evidence>
<evidence type="ECO:0000313" key="4">
    <source>
        <dbReference type="EMBL" id="EHK45649.1"/>
    </source>
</evidence>
<keyword evidence="1" id="KW-0862">Zinc</keyword>
<dbReference type="PROSITE" id="PS00028">
    <property type="entry name" value="ZINC_FINGER_C2H2_1"/>
    <property type="match status" value="1"/>
</dbReference>
<dbReference type="InterPro" id="IPR013087">
    <property type="entry name" value="Znf_C2H2_type"/>
</dbReference>
<dbReference type="EMBL" id="ABDG02000023">
    <property type="protein sequence ID" value="EHK45649.1"/>
    <property type="molecule type" value="Genomic_DNA"/>
</dbReference>
<gene>
    <name evidence="4" type="ORF">TRIATDRAFT_219204</name>
</gene>
<evidence type="ECO:0000259" key="3">
    <source>
        <dbReference type="PROSITE" id="PS50157"/>
    </source>
</evidence>
<feature type="domain" description="C2H2-type" evidence="3">
    <location>
        <begin position="156"/>
        <end position="186"/>
    </location>
</feature>
<dbReference type="Proteomes" id="UP000005426">
    <property type="component" value="Unassembled WGS sequence"/>
</dbReference>
<dbReference type="KEGG" id="tatv:25777856"/>
<organism evidence="4 5">
    <name type="scientific">Hypocrea atroviridis (strain ATCC 20476 / IMI 206040)</name>
    <name type="common">Trichoderma atroviride</name>
    <dbReference type="NCBI Taxonomy" id="452589"/>
    <lineage>
        <taxon>Eukaryota</taxon>
        <taxon>Fungi</taxon>
        <taxon>Dikarya</taxon>
        <taxon>Ascomycota</taxon>
        <taxon>Pezizomycotina</taxon>
        <taxon>Sordariomycetes</taxon>
        <taxon>Hypocreomycetidae</taxon>
        <taxon>Hypocreales</taxon>
        <taxon>Hypocreaceae</taxon>
        <taxon>Trichoderma</taxon>
    </lineage>
</organism>